<dbReference type="FunFam" id="1.25.10.10:FF:000057">
    <property type="entry name" value="Exportin-2 isoform 1"/>
    <property type="match status" value="1"/>
</dbReference>
<comment type="similarity">
    <text evidence="3">Belongs to the XPO2/CSE1 family.</text>
</comment>
<dbReference type="GO" id="GO:0031267">
    <property type="term" value="F:small GTPase binding"/>
    <property type="evidence" value="ECO:0007669"/>
    <property type="project" value="InterPro"/>
</dbReference>
<sequence>MDTLQAVATLLQQSLDHTQAKAAELQLRSVETHPGFGVTLLQVVASPNFDSNTKLAGALFFKNFIGRKWTNEDGEYQLSLEDVGNIKKESIRLMTLLPGNLQVQVGEAISIMADSDFPARWPDLFPDLVSSFSETNMVVNNGLLQVAHSICKRWRPLFRSDDLFIEIKLVLDLFCTPFLHLTQVVDKLIDENSSDKENLPVLFQTMNLITKLYFDLNCQDIPEFFEDNLNTFFKIFHKYLIYSNNLLNTVDEEEAGIVEKVKSGICEILQLYTQRYEEIFEPLLGEFVQSTWTLLTSVGLESKFDLLVGKALTFLTLVAKQPRRAEMFSSETILQQIIEKVVLPNITLRPVDEELFEDDPMEFIRRDLEGSDSDTRRRASSDFVRELNEKFESRVSHIVMGYITNFLQQYNSNKEVNWKAKDTANYLFSAIAIKGNITNSGVSATNLIVDIVGFFSQNVAPDLVDSSVCPILKVDAIKFIHTFRNQLTKEQLVDAFPRLSSLFSSDEYVIYTYAAVTVERILSIRKPGSSEPMFDKNDIGPVVQNLLGNLLNLILKGNTPEKLAENDFLMKCVMRVLITAQENVAEIGVALLQQLVNIINEISKNPSNPKFSHYAFESMGSLIKYVVPVHGAAVVENIVIPCFLNNILANEVTEFVPYAFQLLAFLLELTPAAEGLSQNYQALIKPLLSPVLWDTRGNIPAIVRLLRCIISHGSDHIVATNTIVPLLGVFQKLLASRANDVYGFDLLESIFLYVPYDRLKEYTKQVAILFLQRLQTSKTEKYVIRLTKFIYYIASLNTPGLGPVLAVNIFDEAQNGIFGEILSQFLLPSTLKIQTIKDRKIATVGLTNILLQNPKFTGGEYSARLIPALEILIETLSSDLAVASEQDNKIEVDFEASAFGSSFSKLNTTAVRSVDHLSSIPSSKDYLVAELKKINTQSNGQFNVILGQLSENAKQNLTSFGFA</sequence>
<evidence type="ECO:0000256" key="6">
    <source>
        <dbReference type="ARBA" id="ARBA00022927"/>
    </source>
</evidence>
<evidence type="ECO:0000256" key="5">
    <source>
        <dbReference type="ARBA" id="ARBA00022490"/>
    </source>
</evidence>
<dbReference type="GO" id="GO:0005049">
    <property type="term" value="F:nuclear export signal receptor activity"/>
    <property type="evidence" value="ECO:0007669"/>
    <property type="project" value="TreeGrafter"/>
</dbReference>
<dbReference type="InterPro" id="IPR001494">
    <property type="entry name" value="Importin-beta_N"/>
</dbReference>
<dbReference type="EMBL" id="KV454408">
    <property type="protein sequence ID" value="ODQ66714.1"/>
    <property type="molecule type" value="Genomic_DNA"/>
</dbReference>
<dbReference type="GO" id="GO:0006606">
    <property type="term" value="P:protein import into nucleus"/>
    <property type="evidence" value="ECO:0007669"/>
    <property type="project" value="TreeGrafter"/>
</dbReference>
<dbReference type="GO" id="GO:0005829">
    <property type="term" value="C:cytosol"/>
    <property type="evidence" value="ECO:0007669"/>
    <property type="project" value="TreeGrafter"/>
</dbReference>
<proteinExistence type="inferred from homology"/>
<evidence type="ECO:0000256" key="2">
    <source>
        <dbReference type="ARBA" id="ARBA00004496"/>
    </source>
</evidence>
<protein>
    <submittedName>
        <fullName evidence="9">Cse1-domain-containing protein</fullName>
    </submittedName>
</protein>
<dbReference type="STRING" id="857566.A0A1E3PNB3"/>
<evidence type="ECO:0000256" key="7">
    <source>
        <dbReference type="ARBA" id="ARBA00023242"/>
    </source>
</evidence>
<dbReference type="Proteomes" id="UP000095009">
    <property type="component" value="Unassembled WGS sequence"/>
</dbReference>
<dbReference type="Pfam" id="PF08506">
    <property type="entry name" value="Cse1"/>
    <property type="match status" value="1"/>
</dbReference>
<comment type="subcellular location">
    <subcellularLocation>
        <location evidence="2">Cytoplasm</location>
    </subcellularLocation>
    <subcellularLocation>
        <location evidence="1">Nucleus</location>
    </subcellularLocation>
</comment>
<organism evidence="9 10">
    <name type="scientific">Nadsonia fulvescens var. elongata DSM 6958</name>
    <dbReference type="NCBI Taxonomy" id="857566"/>
    <lineage>
        <taxon>Eukaryota</taxon>
        <taxon>Fungi</taxon>
        <taxon>Dikarya</taxon>
        <taxon>Ascomycota</taxon>
        <taxon>Saccharomycotina</taxon>
        <taxon>Dipodascomycetes</taxon>
        <taxon>Dipodascales</taxon>
        <taxon>Dipodascales incertae sedis</taxon>
        <taxon>Nadsonia</taxon>
    </lineage>
</organism>
<keyword evidence="6" id="KW-0653">Protein transport</keyword>
<dbReference type="InterPro" id="IPR013713">
    <property type="entry name" value="XPO2_central"/>
</dbReference>
<dbReference type="SMART" id="SM00913">
    <property type="entry name" value="IBN_N"/>
    <property type="match status" value="1"/>
</dbReference>
<evidence type="ECO:0000256" key="3">
    <source>
        <dbReference type="ARBA" id="ARBA00008669"/>
    </source>
</evidence>
<reference evidence="9 10" key="1">
    <citation type="journal article" date="2016" name="Proc. Natl. Acad. Sci. U.S.A.">
        <title>Comparative genomics of biotechnologically important yeasts.</title>
        <authorList>
            <person name="Riley R."/>
            <person name="Haridas S."/>
            <person name="Wolfe K.H."/>
            <person name="Lopes M.R."/>
            <person name="Hittinger C.T."/>
            <person name="Goeker M."/>
            <person name="Salamov A.A."/>
            <person name="Wisecaver J.H."/>
            <person name="Long T.M."/>
            <person name="Calvey C.H."/>
            <person name="Aerts A.L."/>
            <person name="Barry K.W."/>
            <person name="Choi C."/>
            <person name="Clum A."/>
            <person name="Coughlan A.Y."/>
            <person name="Deshpande S."/>
            <person name="Douglass A.P."/>
            <person name="Hanson S.J."/>
            <person name="Klenk H.-P."/>
            <person name="LaButti K.M."/>
            <person name="Lapidus A."/>
            <person name="Lindquist E.A."/>
            <person name="Lipzen A.M."/>
            <person name="Meier-Kolthoff J.P."/>
            <person name="Ohm R.A."/>
            <person name="Otillar R.P."/>
            <person name="Pangilinan J.L."/>
            <person name="Peng Y."/>
            <person name="Rokas A."/>
            <person name="Rosa C.A."/>
            <person name="Scheuner C."/>
            <person name="Sibirny A.A."/>
            <person name="Slot J.C."/>
            <person name="Stielow J.B."/>
            <person name="Sun H."/>
            <person name="Kurtzman C.P."/>
            <person name="Blackwell M."/>
            <person name="Grigoriev I.V."/>
            <person name="Jeffries T.W."/>
        </authorList>
    </citation>
    <scope>NUCLEOTIDE SEQUENCE [LARGE SCALE GENOMIC DNA]</scope>
    <source>
        <strain evidence="9 10">DSM 6958</strain>
    </source>
</reference>
<evidence type="ECO:0000259" key="8">
    <source>
        <dbReference type="PROSITE" id="PS50166"/>
    </source>
</evidence>
<keyword evidence="5" id="KW-0963">Cytoplasm</keyword>
<dbReference type="Pfam" id="PF03810">
    <property type="entry name" value="IBN_N"/>
    <property type="match status" value="1"/>
</dbReference>
<gene>
    <name evidence="9" type="ORF">NADFUDRAFT_50624</name>
</gene>
<keyword evidence="10" id="KW-1185">Reference proteome</keyword>
<dbReference type="AlphaFoldDB" id="A0A1E3PNB3"/>
<evidence type="ECO:0000313" key="9">
    <source>
        <dbReference type="EMBL" id="ODQ66714.1"/>
    </source>
</evidence>
<keyword evidence="7" id="KW-0539">Nucleus</keyword>
<keyword evidence="4" id="KW-0813">Transport</keyword>
<dbReference type="Pfam" id="PF03378">
    <property type="entry name" value="CAS_CSE1"/>
    <property type="match status" value="1"/>
</dbReference>
<evidence type="ECO:0000256" key="4">
    <source>
        <dbReference type="ARBA" id="ARBA00022448"/>
    </source>
</evidence>
<dbReference type="PANTHER" id="PTHR10997:SF8">
    <property type="entry name" value="EXPORTIN-2"/>
    <property type="match status" value="1"/>
</dbReference>
<accession>A0A1E3PNB3</accession>
<dbReference type="GO" id="GO:0005635">
    <property type="term" value="C:nuclear envelope"/>
    <property type="evidence" value="ECO:0007669"/>
    <property type="project" value="TreeGrafter"/>
</dbReference>
<dbReference type="GO" id="GO:0034399">
    <property type="term" value="C:nuclear periphery"/>
    <property type="evidence" value="ECO:0007669"/>
    <property type="project" value="EnsemblFungi"/>
</dbReference>
<dbReference type="OrthoDB" id="3268246at2759"/>
<evidence type="ECO:0000256" key="1">
    <source>
        <dbReference type="ARBA" id="ARBA00004123"/>
    </source>
</evidence>
<dbReference type="InterPro" id="IPR011989">
    <property type="entry name" value="ARM-like"/>
</dbReference>
<dbReference type="GO" id="GO:0006611">
    <property type="term" value="P:protein export from nucleus"/>
    <property type="evidence" value="ECO:0007669"/>
    <property type="project" value="TreeGrafter"/>
</dbReference>
<dbReference type="PROSITE" id="PS50166">
    <property type="entry name" value="IMPORTIN_B_NT"/>
    <property type="match status" value="1"/>
</dbReference>
<feature type="domain" description="Importin N-terminal" evidence="8">
    <location>
        <begin position="23"/>
        <end position="96"/>
    </location>
</feature>
<dbReference type="Gene3D" id="1.25.10.10">
    <property type="entry name" value="Leucine-rich Repeat Variant"/>
    <property type="match status" value="1"/>
</dbReference>
<dbReference type="PANTHER" id="PTHR10997">
    <property type="entry name" value="IMPORTIN-7, 8, 11"/>
    <property type="match status" value="1"/>
</dbReference>
<dbReference type="InterPro" id="IPR016024">
    <property type="entry name" value="ARM-type_fold"/>
</dbReference>
<evidence type="ECO:0000313" key="10">
    <source>
        <dbReference type="Proteomes" id="UP000095009"/>
    </source>
</evidence>
<name>A0A1E3PNB3_9ASCO</name>
<dbReference type="InterPro" id="IPR005043">
    <property type="entry name" value="XPO2_C"/>
</dbReference>
<dbReference type="SUPFAM" id="SSF48371">
    <property type="entry name" value="ARM repeat"/>
    <property type="match status" value="1"/>
</dbReference>